<evidence type="ECO:0000313" key="3">
    <source>
        <dbReference type="Proteomes" id="UP000029922"/>
    </source>
</evidence>
<sequence>HSEPALAGEESLSKESRDSQRDVSSICPQHDKIPDTSKLESEIDFLVYKLYNLTDDEIKIIENKEK</sequence>
<evidence type="ECO:0000256" key="1">
    <source>
        <dbReference type="SAM" id="MobiDB-lite"/>
    </source>
</evidence>
<dbReference type="EMBL" id="JRPD02000058">
    <property type="protein sequence ID" value="TLD97114.1"/>
    <property type="molecule type" value="Genomic_DNA"/>
</dbReference>
<accession>A0A4U8TBS2</accession>
<proteinExistence type="predicted"/>
<reference evidence="2 3" key="1">
    <citation type="journal article" date="2014" name="Genome Announc.">
        <title>Draft genome sequences of eight enterohepatic helicobacter species isolated from both laboratory and wild rodents.</title>
        <authorList>
            <person name="Sheh A."/>
            <person name="Shen Z."/>
            <person name="Fox J.G."/>
        </authorList>
    </citation>
    <scope>NUCLEOTIDE SEQUENCE [LARGE SCALE GENOMIC DNA]</scope>
    <source>
        <strain evidence="2 3">ST1</strain>
    </source>
</reference>
<dbReference type="RefSeq" id="WP_138070036.1">
    <property type="nucleotide sequence ID" value="NZ_JRPD02000058.1"/>
</dbReference>
<dbReference type="Proteomes" id="UP000029922">
    <property type="component" value="Unassembled WGS sequence"/>
</dbReference>
<comment type="caution">
    <text evidence="2">The sequence shown here is derived from an EMBL/GenBank/DDBJ whole genome shotgun (WGS) entry which is preliminary data.</text>
</comment>
<feature type="compositionally biased region" description="Basic and acidic residues" evidence="1">
    <location>
        <begin position="11"/>
        <end position="21"/>
    </location>
</feature>
<feature type="non-terminal residue" evidence="2">
    <location>
        <position position="1"/>
    </location>
</feature>
<dbReference type="AlphaFoldDB" id="A0A4U8TBS2"/>
<feature type="region of interest" description="Disordered" evidence="1">
    <location>
        <begin position="1"/>
        <end position="34"/>
    </location>
</feature>
<dbReference type="OrthoDB" id="5329385at2"/>
<dbReference type="STRING" id="216.LS73_06130"/>
<protein>
    <recommendedName>
        <fullName evidence="4">Type II restriction endonuclease</fullName>
    </recommendedName>
</protein>
<evidence type="ECO:0000313" key="2">
    <source>
        <dbReference type="EMBL" id="TLD97114.1"/>
    </source>
</evidence>
<name>A0A4U8TBS2_9HELI</name>
<organism evidence="2 3">
    <name type="scientific">Helicobacter muridarum</name>
    <dbReference type="NCBI Taxonomy" id="216"/>
    <lineage>
        <taxon>Bacteria</taxon>
        <taxon>Pseudomonadati</taxon>
        <taxon>Campylobacterota</taxon>
        <taxon>Epsilonproteobacteria</taxon>
        <taxon>Campylobacterales</taxon>
        <taxon>Helicobacteraceae</taxon>
        <taxon>Helicobacter</taxon>
    </lineage>
</organism>
<evidence type="ECO:0008006" key="4">
    <source>
        <dbReference type="Google" id="ProtNLM"/>
    </source>
</evidence>
<gene>
    <name evidence="2" type="ORF">LS73_009745</name>
</gene>